<evidence type="ECO:0000256" key="8">
    <source>
        <dbReference type="ARBA" id="ARBA00023136"/>
    </source>
</evidence>
<keyword evidence="7 9" id="KW-1133">Transmembrane helix</keyword>
<dbReference type="InterPro" id="IPR050256">
    <property type="entry name" value="Glycosyltransferase_2"/>
</dbReference>
<keyword evidence="4 11" id="KW-0808">Transferase</keyword>
<accession>A0A1G6XVA1</accession>
<dbReference type="PANTHER" id="PTHR48090:SF3">
    <property type="entry name" value="UNDECAPRENYL-PHOSPHATE 4-DEOXY-4-FORMAMIDO-L-ARABINOSE TRANSFERASE"/>
    <property type="match status" value="1"/>
</dbReference>
<dbReference type="EMBL" id="FMYH01000012">
    <property type="protein sequence ID" value="SDD81942.1"/>
    <property type="molecule type" value="Genomic_DNA"/>
</dbReference>
<evidence type="ECO:0000256" key="3">
    <source>
        <dbReference type="ARBA" id="ARBA00022676"/>
    </source>
</evidence>
<dbReference type="GO" id="GO:0009103">
    <property type="term" value="P:lipopolysaccharide biosynthetic process"/>
    <property type="evidence" value="ECO:0007669"/>
    <property type="project" value="UniProtKB-KW"/>
</dbReference>
<evidence type="ECO:0000259" key="10">
    <source>
        <dbReference type="Pfam" id="PF00535"/>
    </source>
</evidence>
<keyword evidence="3" id="KW-0328">Glycosyltransferase</keyword>
<evidence type="ECO:0000313" key="11">
    <source>
        <dbReference type="EMBL" id="SDD81942.1"/>
    </source>
</evidence>
<dbReference type="STRING" id="1814289.SAMN05216410_0216"/>
<sequence>MTPDDSIAPVHKLSIIIPVYQGAQTLRPLLAEIDAFTQPFQTALGHQAVVSEVLLVDDHGPDGSGDTIRGLAEELDYVRPVWLSRNFGQHAATIAGMASSGGDWIVTMDEDGQHNPSDIGSLLDAALVDQASLVYAEATNAAPHGLFRNATSKVAKWIVKAMMGDASATRYQSFRLMLGEVGRSAAAYAGAGVYLDVALGWVAGDVTTAPVTLRSEGERTSGYSPRRLLSHFWRMVLSSGTRGLRLVSILGALTAVTGIAFAIILAASRLTGGTVPTGWTSTMVVILLTSGLILFSMGVVAEYIGVAVNAAIGKPPYLIVSDPQYGPLGRTRKLHDGTTDRGADSR</sequence>
<organism evidence="11 12">
    <name type="scientific">Sanguibacter gelidistatuariae</name>
    <dbReference type="NCBI Taxonomy" id="1814289"/>
    <lineage>
        <taxon>Bacteria</taxon>
        <taxon>Bacillati</taxon>
        <taxon>Actinomycetota</taxon>
        <taxon>Actinomycetes</taxon>
        <taxon>Micrococcales</taxon>
        <taxon>Sanguibacteraceae</taxon>
        <taxon>Sanguibacter</taxon>
    </lineage>
</organism>
<keyword evidence="12" id="KW-1185">Reference proteome</keyword>
<reference evidence="11 12" key="1">
    <citation type="submission" date="2016-09" db="EMBL/GenBank/DDBJ databases">
        <authorList>
            <person name="Capua I."/>
            <person name="De Benedictis P."/>
            <person name="Joannis T."/>
            <person name="Lombin L.H."/>
            <person name="Cattoli G."/>
        </authorList>
    </citation>
    <scope>NUCLEOTIDE SEQUENCE [LARGE SCALE GENOMIC DNA]</scope>
    <source>
        <strain evidence="11 12">ISLP-3</strain>
    </source>
</reference>
<evidence type="ECO:0000313" key="12">
    <source>
        <dbReference type="Proteomes" id="UP000199039"/>
    </source>
</evidence>
<name>A0A1G6XVA1_9MICO</name>
<feature type="transmembrane region" description="Helical" evidence="9">
    <location>
        <begin position="244"/>
        <end position="267"/>
    </location>
</feature>
<evidence type="ECO:0000256" key="4">
    <source>
        <dbReference type="ARBA" id="ARBA00022679"/>
    </source>
</evidence>
<dbReference type="GO" id="GO:0099621">
    <property type="term" value="F:undecaprenyl-phosphate 4-deoxy-4-formamido-L-arabinose transferase activity"/>
    <property type="evidence" value="ECO:0007669"/>
    <property type="project" value="TreeGrafter"/>
</dbReference>
<dbReference type="PANTHER" id="PTHR48090">
    <property type="entry name" value="UNDECAPRENYL-PHOSPHATE 4-DEOXY-4-FORMAMIDO-L-ARABINOSE TRANSFERASE-RELATED"/>
    <property type="match status" value="1"/>
</dbReference>
<keyword evidence="6" id="KW-0448">Lipopolysaccharide biosynthesis</keyword>
<dbReference type="Pfam" id="PF00535">
    <property type="entry name" value="Glycos_transf_2"/>
    <property type="match status" value="1"/>
</dbReference>
<feature type="domain" description="Glycosyltransferase 2-like" evidence="10">
    <location>
        <begin position="14"/>
        <end position="141"/>
    </location>
</feature>
<keyword evidence="2" id="KW-1003">Cell membrane</keyword>
<feature type="transmembrane region" description="Helical" evidence="9">
    <location>
        <begin position="279"/>
        <end position="304"/>
    </location>
</feature>
<dbReference type="RefSeq" id="WP_217629209.1">
    <property type="nucleotide sequence ID" value="NZ_FMYH01000012.1"/>
</dbReference>
<evidence type="ECO:0000256" key="2">
    <source>
        <dbReference type="ARBA" id="ARBA00022475"/>
    </source>
</evidence>
<evidence type="ECO:0000256" key="6">
    <source>
        <dbReference type="ARBA" id="ARBA00022985"/>
    </source>
</evidence>
<dbReference type="Gene3D" id="3.90.550.10">
    <property type="entry name" value="Spore Coat Polysaccharide Biosynthesis Protein SpsA, Chain A"/>
    <property type="match status" value="1"/>
</dbReference>
<dbReference type="AlphaFoldDB" id="A0A1G6XVA1"/>
<protein>
    <submittedName>
        <fullName evidence="11">Glycosyltransferase involved in cell wall bisynthesis</fullName>
    </submittedName>
</protein>
<dbReference type="GO" id="GO:0005886">
    <property type="term" value="C:plasma membrane"/>
    <property type="evidence" value="ECO:0007669"/>
    <property type="project" value="TreeGrafter"/>
</dbReference>
<dbReference type="Proteomes" id="UP000199039">
    <property type="component" value="Unassembled WGS sequence"/>
</dbReference>
<dbReference type="InterPro" id="IPR029044">
    <property type="entry name" value="Nucleotide-diphossugar_trans"/>
</dbReference>
<evidence type="ECO:0000256" key="7">
    <source>
        <dbReference type="ARBA" id="ARBA00022989"/>
    </source>
</evidence>
<comment type="similarity">
    <text evidence="1">Belongs to the glycosyltransferase 2 family.</text>
</comment>
<keyword evidence="5 9" id="KW-0812">Transmembrane</keyword>
<dbReference type="SUPFAM" id="SSF53448">
    <property type="entry name" value="Nucleotide-diphospho-sugar transferases"/>
    <property type="match status" value="1"/>
</dbReference>
<keyword evidence="8 9" id="KW-0472">Membrane</keyword>
<evidence type="ECO:0000256" key="1">
    <source>
        <dbReference type="ARBA" id="ARBA00006739"/>
    </source>
</evidence>
<evidence type="ECO:0000256" key="9">
    <source>
        <dbReference type="SAM" id="Phobius"/>
    </source>
</evidence>
<proteinExistence type="inferred from homology"/>
<dbReference type="InterPro" id="IPR001173">
    <property type="entry name" value="Glyco_trans_2-like"/>
</dbReference>
<evidence type="ECO:0000256" key="5">
    <source>
        <dbReference type="ARBA" id="ARBA00022692"/>
    </source>
</evidence>
<gene>
    <name evidence="11" type="ORF">SAMN05216410_0216</name>
</gene>